<reference evidence="3 4" key="1">
    <citation type="submission" date="2023-11" db="EMBL/GenBank/DDBJ databases">
        <title>Plant-associative lifestyle of Vibrio porteresiae and its evolutionary dynamics.</title>
        <authorList>
            <person name="Rameshkumar N."/>
            <person name="Kirti K."/>
        </authorList>
    </citation>
    <scope>NUCLEOTIDE SEQUENCE [LARGE SCALE GENOMIC DNA]</scope>
    <source>
        <strain evidence="3 4">MSSRF60</strain>
    </source>
</reference>
<dbReference type="SUPFAM" id="SSF51419">
    <property type="entry name" value="PLP-binding barrel"/>
    <property type="match status" value="1"/>
</dbReference>
<evidence type="ECO:0000259" key="2">
    <source>
        <dbReference type="Pfam" id="PF21279"/>
    </source>
</evidence>
<dbReference type="Proteomes" id="UP001272325">
    <property type="component" value="Unassembled WGS sequence"/>
</dbReference>
<proteinExistence type="predicted"/>
<evidence type="ECO:0000259" key="1">
    <source>
        <dbReference type="Pfam" id="PF01168"/>
    </source>
</evidence>
<name>A0ABU4IMX1_9VIBR</name>
<organism evidence="3 4">
    <name type="scientific">Vibrio plantisponsor</name>
    <dbReference type="NCBI Taxonomy" id="664643"/>
    <lineage>
        <taxon>Bacteria</taxon>
        <taxon>Pseudomonadati</taxon>
        <taxon>Pseudomonadota</taxon>
        <taxon>Gammaproteobacteria</taxon>
        <taxon>Vibrionales</taxon>
        <taxon>Vibrionaceae</taxon>
        <taxon>Vibrio</taxon>
    </lineage>
</organism>
<dbReference type="CDD" id="cd06811">
    <property type="entry name" value="PLPDE_III_yhfX_like"/>
    <property type="match status" value="1"/>
</dbReference>
<dbReference type="InterPro" id="IPR029066">
    <property type="entry name" value="PLP-binding_barrel"/>
</dbReference>
<comment type="caution">
    <text evidence="3">The sequence shown here is derived from an EMBL/GenBank/DDBJ whole genome shotgun (WGS) entry which is preliminary data.</text>
</comment>
<dbReference type="Pfam" id="PF21279">
    <property type="entry name" value="YhfX-like_C"/>
    <property type="match status" value="1"/>
</dbReference>
<protein>
    <submittedName>
        <fullName evidence="3">YhfX family PLP-dependent enzyme</fullName>
    </submittedName>
</protein>
<accession>A0ABU4IMX1</accession>
<dbReference type="Gene3D" id="2.40.37.30">
    <property type="match status" value="2"/>
</dbReference>
<dbReference type="Pfam" id="PF01168">
    <property type="entry name" value="Ala_racemase_N"/>
    <property type="match status" value="1"/>
</dbReference>
<dbReference type="InterPro" id="IPR001608">
    <property type="entry name" value="Ala_racemase_N"/>
</dbReference>
<dbReference type="RefSeq" id="WP_171137017.1">
    <property type="nucleotide sequence ID" value="NZ_AP024894.1"/>
</dbReference>
<dbReference type="EMBL" id="JAWRCN010000002">
    <property type="protein sequence ID" value="MDW6019583.1"/>
    <property type="molecule type" value="Genomic_DNA"/>
</dbReference>
<keyword evidence="4" id="KW-1185">Reference proteome</keyword>
<evidence type="ECO:0000313" key="3">
    <source>
        <dbReference type="EMBL" id="MDW6019583.1"/>
    </source>
</evidence>
<feature type="domain" description="Alanine racemase N-terminal" evidence="1">
    <location>
        <begin position="33"/>
        <end position="264"/>
    </location>
</feature>
<dbReference type="InterPro" id="IPR048449">
    <property type="entry name" value="YhfX-like_C"/>
</dbReference>
<sequence length="389" mass="42421">MFVNALQKHNPALIDAALCLHAEGKVLPDSYIIDLDTFVDNAKKIKAEADKHGITLYAMTKQFGRNPFLARLLVEDLGYQGIVCVDYKEARLFSRHGIKIANVGHLVQPPQAMLAQLMRDVQPDVVTVVTMEKAIALSQAAINANRVQKVLLKFYDAEDVFYTNQETGFPLAELPSVIAQMKELPGIRIAGITHFPCLLADKAQVMSTANAHTAAIAAQQCRDLGIEVEQLNLPSMTCCSSMPTLSQLGATHGEPGHALTGTTPLHQFEQPQPETIAMLYLSEVSHHHQGKSYCFGGGYYRRGHMENALIWPQVGSPAVQCKVHNDNQASIDYHLRLSGTAPVGSAVVMAFRTQVFVTRSDIVIVAGIHSGQPRVIGVWDSLGNEVAHG</sequence>
<feature type="domain" description="YhfX-like C-terminal" evidence="2">
    <location>
        <begin position="279"/>
        <end position="375"/>
    </location>
</feature>
<gene>
    <name evidence="3" type="ORF">SBW85_17935</name>
</gene>
<evidence type="ECO:0000313" key="4">
    <source>
        <dbReference type="Proteomes" id="UP001272325"/>
    </source>
</evidence>